<gene>
    <name evidence="17" type="primary">AMIGO3</name>
    <name evidence="17" type="synonym">amigo3</name>
</gene>
<proteinExistence type="inferred from homology"/>
<keyword evidence="3" id="KW-0433">Leucine-rich repeat</keyword>
<comment type="similarity">
    <text evidence="2">Belongs to the immunoglobulin superfamily. AMIGO family.</text>
</comment>
<evidence type="ECO:0000256" key="1">
    <source>
        <dbReference type="ARBA" id="ARBA00004479"/>
    </source>
</evidence>
<evidence type="ECO:0000256" key="10">
    <source>
        <dbReference type="ARBA" id="ARBA00023157"/>
    </source>
</evidence>
<evidence type="ECO:0000256" key="9">
    <source>
        <dbReference type="ARBA" id="ARBA00023136"/>
    </source>
</evidence>
<dbReference type="InterPro" id="IPR031283">
    <property type="entry name" value="AMIGO"/>
</dbReference>
<dbReference type="InterPro" id="IPR003599">
    <property type="entry name" value="Ig_sub"/>
</dbReference>
<evidence type="ECO:0000256" key="2">
    <source>
        <dbReference type="ARBA" id="ARBA00005670"/>
    </source>
</evidence>
<keyword evidence="6" id="KW-0677">Repeat</keyword>
<dbReference type="Ensembl" id="ENSECRT00000025487.1">
    <property type="protein sequence ID" value="ENSECRP00000024948.1"/>
    <property type="gene ID" value="ENSECRG00000016900.1"/>
</dbReference>
<sequence>MWAAVSTLTLLGTLLLQLPAKASASEYHSCNASCICASDILSCVNKSLYQVPTNLPTSTTALDLSHNMIVHLENRSFWKLSRLEMLRLAHNRLTDISQGAFLNASGVRHLDLSSNRLQVVEQHYFQELCNLEELLLYNNHISRVDNKALSSLTKLHKAYFSWNLLTDFPFFSIQQESHPLLTTLDISSNRLLALPIEEVAALPVSIKNGLFLHNNPLRCECTLYSMFLHWEREGFSSVHDFREEHTCLAYGETRAQIRFFHHVRIFENCTFYVPGMPNTSQGSLQAYVGEPLHINCGTILHGAHTTYHWISPHREFIIPPSNTNKTIYMYTNGSLEIKEAQIEDSGIYICVAINRGLMRNETREVNVTVLKRRSHGEGFNTALTTLLGCVVTLVLVVMYLYLTPCYCCCRKQPSASPTNECSAQSSILTSTPPASTEGPGRKISGNKHVVFLEPIKEVQNGRLKVMLGSDNSQQTQHFKSDSDSITSLYSDSPMVL</sequence>
<keyword evidence="8 14" id="KW-1133">Transmembrane helix</keyword>
<dbReference type="PANTHER" id="PTHR24368">
    <property type="entry name" value="AMPHOTERIN-INDUCED PROTEIN"/>
    <property type="match status" value="1"/>
</dbReference>
<evidence type="ECO:0000256" key="6">
    <source>
        <dbReference type="ARBA" id="ARBA00022737"/>
    </source>
</evidence>
<dbReference type="InterPro" id="IPR013783">
    <property type="entry name" value="Ig-like_fold"/>
</dbReference>
<dbReference type="SMART" id="SM00369">
    <property type="entry name" value="LRR_TYP"/>
    <property type="match status" value="4"/>
</dbReference>
<evidence type="ECO:0000256" key="3">
    <source>
        <dbReference type="ARBA" id="ARBA00022614"/>
    </source>
</evidence>
<dbReference type="Pfam" id="PF13855">
    <property type="entry name" value="LRR_8"/>
    <property type="match status" value="1"/>
</dbReference>
<feature type="domain" description="Ig-like" evidence="16">
    <location>
        <begin position="274"/>
        <end position="366"/>
    </location>
</feature>
<dbReference type="InterPro" id="IPR032675">
    <property type="entry name" value="LRR_dom_sf"/>
</dbReference>
<evidence type="ECO:0000256" key="14">
    <source>
        <dbReference type="SAM" id="Phobius"/>
    </source>
</evidence>
<evidence type="ECO:0000259" key="16">
    <source>
        <dbReference type="PROSITE" id="PS50835"/>
    </source>
</evidence>
<keyword evidence="7" id="KW-0130">Cell adhesion</keyword>
<dbReference type="SMART" id="SM00409">
    <property type="entry name" value="IG"/>
    <property type="match status" value="1"/>
</dbReference>
<dbReference type="Gene3D" id="2.60.40.10">
    <property type="entry name" value="Immunoglobulins"/>
    <property type="match status" value="1"/>
</dbReference>
<keyword evidence="18" id="KW-1185">Reference proteome</keyword>
<dbReference type="GO" id="GO:0016020">
    <property type="term" value="C:membrane"/>
    <property type="evidence" value="ECO:0007669"/>
    <property type="project" value="UniProtKB-SubCell"/>
</dbReference>
<feature type="region of interest" description="Disordered" evidence="13">
    <location>
        <begin position="470"/>
        <end position="496"/>
    </location>
</feature>
<evidence type="ECO:0000256" key="12">
    <source>
        <dbReference type="ARBA" id="ARBA00023319"/>
    </source>
</evidence>
<keyword evidence="10" id="KW-1015">Disulfide bond</keyword>
<dbReference type="Proteomes" id="UP000694620">
    <property type="component" value="Chromosome 18"/>
</dbReference>
<dbReference type="SUPFAM" id="SSF48726">
    <property type="entry name" value="Immunoglobulin"/>
    <property type="match status" value="1"/>
</dbReference>
<reference evidence="17" key="3">
    <citation type="submission" date="2025-09" db="UniProtKB">
        <authorList>
            <consortium name="Ensembl"/>
        </authorList>
    </citation>
    <scope>IDENTIFICATION</scope>
</reference>
<dbReference type="PROSITE" id="PS51450">
    <property type="entry name" value="LRR"/>
    <property type="match status" value="2"/>
</dbReference>
<evidence type="ECO:0000256" key="8">
    <source>
        <dbReference type="ARBA" id="ARBA00022989"/>
    </source>
</evidence>
<feature type="signal peptide" evidence="15">
    <location>
        <begin position="1"/>
        <end position="24"/>
    </location>
</feature>
<protein>
    <submittedName>
        <fullName evidence="17">Adhesion molecule with Ig like domain 3</fullName>
    </submittedName>
</protein>
<dbReference type="InterPro" id="IPR007110">
    <property type="entry name" value="Ig-like_dom"/>
</dbReference>
<feature type="region of interest" description="Disordered" evidence="13">
    <location>
        <begin position="420"/>
        <end position="443"/>
    </location>
</feature>
<keyword evidence="12" id="KW-0393">Immunoglobulin domain</keyword>
<organism evidence="17 18">
    <name type="scientific">Erpetoichthys calabaricus</name>
    <name type="common">Rope fish</name>
    <name type="synonym">Calamoichthys calabaricus</name>
    <dbReference type="NCBI Taxonomy" id="27687"/>
    <lineage>
        <taxon>Eukaryota</taxon>
        <taxon>Metazoa</taxon>
        <taxon>Chordata</taxon>
        <taxon>Craniata</taxon>
        <taxon>Vertebrata</taxon>
        <taxon>Euteleostomi</taxon>
        <taxon>Actinopterygii</taxon>
        <taxon>Polypteriformes</taxon>
        <taxon>Polypteridae</taxon>
        <taxon>Erpetoichthys</taxon>
    </lineage>
</organism>
<dbReference type="AlphaFoldDB" id="A0A8C4T1L1"/>
<feature type="transmembrane region" description="Helical" evidence="14">
    <location>
        <begin position="382"/>
        <end position="402"/>
    </location>
</feature>
<evidence type="ECO:0000256" key="5">
    <source>
        <dbReference type="ARBA" id="ARBA00022729"/>
    </source>
</evidence>
<dbReference type="OrthoDB" id="1394818at2759"/>
<evidence type="ECO:0000256" key="7">
    <source>
        <dbReference type="ARBA" id="ARBA00022889"/>
    </source>
</evidence>
<keyword evidence="4 14" id="KW-0812">Transmembrane</keyword>
<dbReference type="InterPro" id="IPR003591">
    <property type="entry name" value="Leu-rich_rpt_typical-subtyp"/>
</dbReference>
<dbReference type="GO" id="GO:0007420">
    <property type="term" value="P:brain development"/>
    <property type="evidence" value="ECO:0007669"/>
    <property type="project" value="TreeGrafter"/>
</dbReference>
<dbReference type="InterPro" id="IPR036179">
    <property type="entry name" value="Ig-like_dom_sf"/>
</dbReference>
<keyword evidence="5 15" id="KW-0732">Signal</keyword>
<dbReference type="PANTHER" id="PTHR24368:SF62">
    <property type="entry name" value="AMPHOTERIN-INDUCED PROTEIN 3"/>
    <property type="match status" value="1"/>
</dbReference>
<accession>A0A8C4T1L1</accession>
<dbReference type="GeneTree" id="ENSGT00950000183146"/>
<reference evidence="17" key="2">
    <citation type="submission" date="2025-08" db="UniProtKB">
        <authorList>
            <consortium name="Ensembl"/>
        </authorList>
    </citation>
    <scope>IDENTIFICATION</scope>
</reference>
<comment type="subcellular location">
    <subcellularLocation>
        <location evidence="1">Membrane</location>
        <topology evidence="1">Single-pass type I membrane protein</topology>
    </subcellularLocation>
</comment>
<keyword evidence="9 14" id="KW-0472">Membrane</keyword>
<feature type="chain" id="PRO_5034076505" evidence="15">
    <location>
        <begin position="25"/>
        <end position="496"/>
    </location>
</feature>
<dbReference type="InterPro" id="IPR001611">
    <property type="entry name" value="Leu-rich_rpt"/>
</dbReference>
<dbReference type="PROSITE" id="PS50835">
    <property type="entry name" value="IG_LIKE"/>
    <property type="match status" value="1"/>
</dbReference>
<feature type="compositionally biased region" description="Polar residues" evidence="13">
    <location>
        <begin position="420"/>
        <end position="434"/>
    </location>
</feature>
<dbReference type="GO" id="GO:0007155">
    <property type="term" value="P:cell adhesion"/>
    <property type="evidence" value="ECO:0007669"/>
    <property type="project" value="UniProtKB-KW"/>
</dbReference>
<dbReference type="Gene3D" id="3.80.10.10">
    <property type="entry name" value="Ribonuclease Inhibitor"/>
    <property type="match status" value="1"/>
</dbReference>
<evidence type="ECO:0000256" key="11">
    <source>
        <dbReference type="ARBA" id="ARBA00023180"/>
    </source>
</evidence>
<evidence type="ECO:0000256" key="15">
    <source>
        <dbReference type="SAM" id="SignalP"/>
    </source>
</evidence>
<dbReference type="GeneID" id="114669191"/>
<evidence type="ECO:0000313" key="17">
    <source>
        <dbReference type="Ensembl" id="ENSECRP00000024948.1"/>
    </source>
</evidence>
<evidence type="ECO:0000256" key="4">
    <source>
        <dbReference type="ARBA" id="ARBA00022692"/>
    </source>
</evidence>
<evidence type="ECO:0000256" key="13">
    <source>
        <dbReference type="SAM" id="MobiDB-lite"/>
    </source>
</evidence>
<feature type="compositionally biased region" description="Polar residues" evidence="13">
    <location>
        <begin position="470"/>
        <end position="490"/>
    </location>
</feature>
<evidence type="ECO:0000313" key="18">
    <source>
        <dbReference type="Proteomes" id="UP000694620"/>
    </source>
</evidence>
<dbReference type="SUPFAM" id="SSF52058">
    <property type="entry name" value="L domain-like"/>
    <property type="match status" value="1"/>
</dbReference>
<reference evidence="17" key="1">
    <citation type="submission" date="2021-06" db="EMBL/GenBank/DDBJ databases">
        <authorList>
            <consortium name="Wellcome Sanger Institute Data Sharing"/>
        </authorList>
    </citation>
    <scope>NUCLEOTIDE SEQUENCE [LARGE SCALE GENOMIC DNA]</scope>
</reference>
<dbReference type="RefSeq" id="XP_051776985.1">
    <property type="nucleotide sequence ID" value="XM_051921025.1"/>
</dbReference>
<keyword evidence="11" id="KW-0325">Glycoprotein</keyword>
<name>A0A8C4T1L1_ERPCA</name>